<keyword evidence="1" id="KW-0472">Membrane</keyword>
<organism evidence="3 4">
    <name type="scientific">Sulfuracidifex metallicus DSM 6482 = JCM 9184</name>
    <dbReference type="NCBI Taxonomy" id="523847"/>
    <lineage>
        <taxon>Archaea</taxon>
        <taxon>Thermoproteota</taxon>
        <taxon>Thermoprotei</taxon>
        <taxon>Sulfolobales</taxon>
        <taxon>Sulfolobaceae</taxon>
        <taxon>Sulfuracidifex</taxon>
    </lineage>
</organism>
<evidence type="ECO:0000256" key="1">
    <source>
        <dbReference type="SAM" id="Phobius"/>
    </source>
</evidence>
<feature type="transmembrane region" description="Helical" evidence="1">
    <location>
        <begin position="775"/>
        <end position="794"/>
    </location>
</feature>
<dbReference type="Proteomes" id="UP000470772">
    <property type="component" value="Unassembled WGS sequence"/>
</dbReference>
<sequence length="798" mass="87196">MLKTGECNKETLLNVIVFFHLMKRIFIMIFLFLFFTSSANLLGFSEPMHDVSQSGIDSMYQANQPKGTVFYSGITLPQGYYDDFQFNSTNGVSIMLISNSTVYVMISSQLPSSGNFNDVILHQQGRIVTERLNETGEFYLIVYNNVSSGTALISNLYIVGQKAPTGIADIGVQPQGNSLVPFIQNFTEAFGYVKLYSISAFNATPPNGTSRYGASLQLNTVIQVNTPSGSQQYWAQDVIGFNTREQTYYVEDNVWNFTSISSELNNNLIRGEGSVYLDGLQEYYAFGTSTYNYSLPLSLGLMDYVTSNSTSFTVHFGFTNSSGTFWYDNVTVLIPNDGSYMLVSGYNATGGGNAYDAELVFGGEGNGEFTQYLSLNATLDMFFLDGNHFFSPRYVTPFGLDTEESADDLNTYPVNGAWEVTTGKMTHIFLSQTSSLKSYFSTSIADANFGIPVNWIESGGEGPYFANLTLTSDGGSQSYLFLEPFPGNYSGIAQVNLASGNYTYTLTVTDGLGQSSSFTGHLIVNPDPKVEVQGENVTDAHVAVSEDAIASLGTPPYNYTWLVNGKVVGHGTSIVLNYSEGNYNVTAIVQDSLGFVTSFSKTVNVNPDPILNFIYQEDEVGIPVMEKVNVSEGTPPYTISWLFQGSTFQGSVFTLNGTKAGTFEITVKLTDSVGFTKVYNFTVNVKPHLILSVTHQETNSFLYTNHDASLQYSITGGVGNVTYYVYLNGEKIYQGSSPPTTLTLAQGENNVTVVAVDSLGARSVAEFTSYSSLQYLPFLIASIIAIAIVVAVVLRRRK</sequence>
<evidence type="ECO:0000313" key="3">
    <source>
        <dbReference type="EMBL" id="MUN29774.1"/>
    </source>
</evidence>
<dbReference type="Pfam" id="PF05317">
    <property type="entry name" value="Thermopsin"/>
    <property type="match status" value="1"/>
</dbReference>
<feature type="transmembrane region" description="Helical" evidence="1">
    <location>
        <begin position="12"/>
        <end position="35"/>
    </location>
</feature>
<protein>
    <recommendedName>
        <fullName evidence="2">PKD/Chitinase domain-containing protein</fullName>
    </recommendedName>
</protein>
<feature type="domain" description="PKD/Chitinase" evidence="2">
    <location>
        <begin position="453"/>
        <end position="527"/>
    </location>
</feature>
<keyword evidence="1" id="KW-1133">Transmembrane helix</keyword>
<keyword evidence="4" id="KW-1185">Reference proteome</keyword>
<accession>A0A6A9QML1</accession>
<feature type="domain" description="PKD/Chitinase" evidence="2">
    <location>
        <begin position="610"/>
        <end position="684"/>
    </location>
</feature>
<dbReference type="EMBL" id="WGGD01000005">
    <property type="protein sequence ID" value="MUN29774.1"/>
    <property type="molecule type" value="Genomic_DNA"/>
</dbReference>
<evidence type="ECO:0000259" key="2">
    <source>
        <dbReference type="SMART" id="SM00089"/>
    </source>
</evidence>
<gene>
    <name evidence="3" type="ORF">GC250_10090</name>
</gene>
<feature type="domain" description="PKD/Chitinase" evidence="2">
    <location>
        <begin position="537"/>
        <end position="608"/>
    </location>
</feature>
<comment type="caution">
    <text evidence="3">The sequence shown here is derived from an EMBL/GenBank/DDBJ whole genome shotgun (WGS) entry which is preliminary data.</text>
</comment>
<keyword evidence="1" id="KW-0812">Transmembrane</keyword>
<dbReference type="CDD" id="cd00146">
    <property type="entry name" value="PKD"/>
    <property type="match status" value="1"/>
</dbReference>
<evidence type="ECO:0000313" key="4">
    <source>
        <dbReference type="Proteomes" id="UP000470772"/>
    </source>
</evidence>
<dbReference type="InterPro" id="IPR035986">
    <property type="entry name" value="PKD_dom_sf"/>
</dbReference>
<dbReference type="InterPro" id="IPR022409">
    <property type="entry name" value="PKD/Chitinase_dom"/>
</dbReference>
<dbReference type="SUPFAM" id="SSF49299">
    <property type="entry name" value="PKD domain"/>
    <property type="match status" value="1"/>
</dbReference>
<dbReference type="AlphaFoldDB" id="A0A6A9QML1"/>
<dbReference type="InterPro" id="IPR007981">
    <property type="entry name" value="Peptidase_A5"/>
</dbReference>
<name>A0A6A9QML1_SULME</name>
<dbReference type="SMART" id="SM00089">
    <property type="entry name" value="PKD"/>
    <property type="match status" value="3"/>
</dbReference>
<reference evidence="3 4" key="1">
    <citation type="submission" date="2019-10" db="EMBL/GenBank/DDBJ databases">
        <title>Sequencing and Assembly of Multiple Reported Metal-Biooxidizing Members of the Extremely Thermoacidophilic Archaeal Family Sulfolobaceae.</title>
        <authorList>
            <person name="Counts J.A."/>
            <person name="Kelly R.M."/>
        </authorList>
    </citation>
    <scope>NUCLEOTIDE SEQUENCE [LARGE SCALE GENOMIC DNA]</scope>
    <source>
        <strain evidence="3 4">DSM 6482</strain>
    </source>
</reference>
<proteinExistence type="predicted"/>